<comment type="caution">
    <text evidence="2">The sequence shown here is derived from an EMBL/GenBank/DDBJ whole genome shotgun (WGS) entry which is preliminary data.</text>
</comment>
<gene>
    <name evidence="2" type="ORF">SDC9_101956</name>
</gene>
<organism evidence="2">
    <name type="scientific">bioreactor metagenome</name>
    <dbReference type="NCBI Taxonomy" id="1076179"/>
    <lineage>
        <taxon>unclassified sequences</taxon>
        <taxon>metagenomes</taxon>
        <taxon>ecological metagenomes</taxon>
    </lineage>
</organism>
<proteinExistence type="predicted"/>
<reference evidence="2" key="1">
    <citation type="submission" date="2019-08" db="EMBL/GenBank/DDBJ databases">
        <authorList>
            <person name="Kucharzyk K."/>
            <person name="Murdoch R.W."/>
            <person name="Higgins S."/>
            <person name="Loffler F."/>
        </authorList>
    </citation>
    <scope>NUCLEOTIDE SEQUENCE</scope>
</reference>
<sequence length="100" mass="10840">MDRLLPQRGVGHQQHFVGADRLPHPDQLLNHRLVDLQPPGGIEDHHIAVVEFGFGNGIGGNARDVEVAAFGMDRYADLPAEDFQLVDGGGTVDVARGQQH</sequence>
<dbReference type="EMBL" id="VSSQ01015143">
    <property type="protein sequence ID" value="MPM55163.1"/>
    <property type="molecule type" value="Genomic_DNA"/>
</dbReference>
<protein>
    <submittedName>
        <fullName evidence="2">Uncharacterized protein</fullName>
    </submittedName>
</protein>
<name>A0A645AW78_9ZZZZ</name>
<evidence type="ECO:0000313" key="2">
    <source>
        <dbReference type="EMBL" id="MPM55163.1"/>
    </source>
</evidence>
<evidence type="ECO:0000256" key="1">
    <source>
        <dbReference type="SAM" id="MobiDB-lite"/>
    </source>
</evidence>
<accession>A0A645AW78</accession>
<feature type="region of interest" description="Disordered" evidence="1">
    <location>
        <begin position="1"/>
        <end position="22"/>
    </location>
</feature>
<dbReference type="AlphaFoldDB" id="A0A645AW78"/>